<name>A0A7C3ZI01_9CYAN</name>
<comment type="caution">
    <text evidence="1">The sequence shown here is derived from an EMBL/GenBank/DDBJ whole genome shotgun (WGS) entry which is preliminary data.</text>
</comment>
<organism evidence="1">
    <name type="scientific">Planktothricoides sp. SpSt-374</name>
    <dbReference type="NCBI Taxonomy" id="2282167"/>
    <lineage>
        <taxon>Bacteria</taxon>
        <taxon>Bacillati</taxon>
        <taxon>Cyanobacteriota</taxon>
        <taxon>Cyanophyceae</taxon>
        <taxon>Oscillatoriophycideae</taxon>
        <taxon>Oscillatoriales</taxon>
        <taxon>Oscillatoriaceae</taxon>
        <taxon>Planktothricoides</taxon>
    </lineage>
</organism>
<evidence type="ECO:0000313" key="1">
    <source>
        <dbReference type="EMBL" id="HGF99361.1"/>
    </source>
</evidence>
<protein>
    <submittedName>
        <fullName evidence="1">Uncharacterized protein</fullName>
    </submittedName>
</protein>
<gene>
    <name evidence="1" type="ORF">ENR15_01480</name>
</gene>
<proteinExistence type="predicted"/>
<dbReference type="EMBL" id="DSPX01000013">
    <property type="protein sequence ID" value="HGF99361.1"/>
    <property type="molecule type" value="Genomic_DNA"/>
</dbReference>
<accession>A0A7C3ZI01</accession>
<dbReference type="AlphaFoldDB" id="A0A7C3ZI01"/>
<sequence length="59" mass="6767">MTKSRKCGKRHQGMTGRLCQKSGKIWRLKLAAGKGLSEGLPQEKIFWWNVRDLLNVVLN</sequence>
<reference evidence="1" key="1">
    <citation type="journal article" date="2020" name="mSystems">
        <title>Genome- and Community-Level Interaction Insights into Carbon Utilization and Element Cycling Functions of Hydrothermarchaeota in Hydrothermal Sediment.</title>
        <authorList>
            <person name="Zhou Z."/>
            <person name="Liu Y."/>
            <person name="Xu W."/>
            <person name="Pan J."/>
            <person name="Luo Z.H."/>
            <person name="Li M."/>
        </authorList>
    </citation>
    <scope>NUCLEOTIDE SEQUENCE [LARGE SCALE GENOMIC DNA]</scope>
    <source>
        <strain evidence="1">SpSt-374</strain>
    </source>
</reference>